<protein>
    <submittedName>
        <fullName evidence="1">Uncharacterized protein</fullName>
    </submittedName>
</protein>
<dbReference type="EMBL" id="PNBX01000074">
    <property type="protein sequence ID" value="TMO66532.1"/>
    <property type="molecule type" value="Genomic_DNA"/>
</dbReference>
<organism evidence="1 2">
    <name type="scientific">Pseudoalteromonas aurantia</name>
    <dbReference type="NCBI Taxonomy" id="43654"/>
    <lineage>
        <taxon>Bacteria</taxon>
        <taxon>Pseudomonadati</taxon>
        <taxon>Pseudomonadota</taxon>
        <taxon>Gammaproteobacteria</taxon>
        <taxon>Alteromonadales</taxon>
        <taxon>Pseudoalteromonadaceae</taxon>
        <taxon>Pseudoalteromonas</taxon>
    </lineage>
</organism>
<dbReference type="AlphaFoldDB" id="A0A5S3V5P3"/>
<reference evidence="2" key="2">
    <citation type="submission" date="2019-06" db="EMBL/GenBank/DDBJ databases">
        <title>Co-occurence of chitin degradation, pigmentation and bioactivity in marine Pseudoalteromonas.</title>
        <authorList>
            <person name="Sonnenschein E.C."/>
            <person name="Bech P.K."/>
        </authorList>
    </citation>
    <scope>NUCLEOTIDE SEQUENCE [LARGE SCALE GENOMIC DNA]</scope>
    <source>
        <strain evidence="2">S3790</strain>
    </source>
</reference>
<proteinExistence type="predicted"/>
<name>A0A5S3V5P3_9GAMM</name>
<reference evidence="1 2" key="1">
    <citation type="submission" date="2018-01" db="EMBL/GenBank/DDBJ databases">
        <authorList>
            <person name="Paulsen S."/>
            <person name="Gram L.K."/>
        </authorList>
    </citation>
    <scope>NUCLEOTIDE SEQUENCE [LARGE SCALE GENOMIC DNA]</scope>
    <source>
        <strain evidence="1 2">S3790</strain>
    </source>
</reference>
<accession>A0A5S3V5P3</accession>
<sequence length="168" mass="18111">MKKSLFLSSILLLQVTGCDVFESSKKQIEEQYLSQNSELKEAVEAIREQGLAAVSATAEKGSVAACVAKQLDGDPMGALIEVEGALQDSGDLSKLAETIGGLSNQEISLENIPQLLQQGADTVNYLRTLLGEYDLSELQDKVSQLLQDGQSQSQDIGEHLRGLVEQCQ</sequence>
<evidence type="ECO:0000313" key="1">
    <source>
        <dbReference type="EMBL" id="TMO66532.1"/>
    </source>
</evidence>
<comment type="caution">
    <text evidence="1">The sequence shown here is derived from an EMBL/GenBank/DDBJ whole genome shotgun (WGS) entry which is preliminary data.</text>
</comment>
<gene>
    <name evidence="1" type="ORF">CWC19_16175</name>
</gene>
<evidence type="ECO:0000313" key="2">
    <source>
        <dbReference type="Proteomes" id="UP000307217"/>
    </source>
</evidence>
<dbReference type="OrthoDB" id="6307284at2"/>
<dbReference type="Proteomes" id="UP000307217">
    <property type="component" value="Unassembled WGS sequence"/>
</dbReference>
<dbReference type="RefSeq" id="WP_138592817.1">
    <property type="nucleotide sequence ID" value="NZ_PNBX01000074.1"/>
</dbReference>